<dbReference type="SUPFAM" id="SSF48403">
    <property type="entry name" value="Ankyrin repeat"/>
    <property type="match status" value="1"/>
</dbReference>
<accession>E4YME1</accession>
<dbReference type="AlphaFoldDB" id="E4YME1"/>
<keyword evidence="1" id="KW-0378">Hydrolase</keyword>
<dbReference type="SMART" id="SM00248">
    <property type="entry name" value="ANK"/>
    <property type="match status" value="4"/>
</dbReference>
<reference evidence="3" key="1">
    <citation type="journal article" date="2010" name="Science">
        <title>Plasticity of animal genome architecture unmasked by rapid evolution of a pelagic tunicate.</title>
        <authorList>
            <person name="Denoeud F."/>
            <person name="Henriet S."/>
            <person name="Mungpakdee S."/>
            <person name="Aury J.M."/>
            <person name="Da Silva C."/>
            <person name="Brinkmann H."/>
            <person name="Mikhaleva J."/>
            <person name="Olsen L.C."/>
            <person name="Jubin C."/>
            <person name="Canestro C."/>
            <person name="Bouquet J.M."/>
            <person name="Danks G."/>
            <person name="Poulain J."/>
            <person name="Campsteijn C."/>
            <person name="Adamski M."/>
            <person name="Cross I."/>
            <person name="Yadetie F."/>
            <person name="Muffato M."/>
            <person name="Louis A."/>
            <person name="Butcher S."/>
            <person name="Tsagkogeorga G."/>
            <person name="Konrad A."/>
            <person name="Singh S."/>
            <person name="Jensen M.F."/>
            <person name="Cong E.H."/>
            <person name="Eikeseth-Otteraa H."/>
            <person name="Noel B."/>
            <person name="Anthouard V."/>
            <person name="Porcel B.M."/>
            <person name="Kachouri-Lafond R."/>
            <person name="Nishino A."/>
            <person name="Ugolini M."/>
            <person name="Chourrout P."/>
            <person name="Nishida H."/>
            <person name="Aasland R."/>
            <person name="Huzurbazar S."/>
            <person name="Westhof E."/>
            <person name="Delsuc F."/>
            <person name="Lehrach H."/>
            <person name="Reinhardt R."/>
            <person name="Weissenbach J."/>
            <person name="Roy S.W."/>
            <person name="Artiguenave F."/>
            <person name="Postlethwait J.H."/>
            <person name="Manak J.R."/>
            <person name="Thompson E.M."/>
            <person name="Jaillon O."/>
            <person name="Du Pasquier L."/>
            <person name="Boudinot P."/>
            <person name="Liberles D.A."/>
            <person name="Volff J.N."/>
            <person name="Philippe H."/>
            <person name="Lenhard B."/>
            <person name="Roest Crollius H."/>
            <person name="Wincker P."/>
            <person name="Chourrout D."/>
        </authorList>
    </citation>
    <scope>NUCLEOTIDE SEQUENCE [LARGE SCALE GENOMIC DNA]</scope>
</reference>
<dbReference type="Gene3D" id="1.25.40.20">
    <property type="entry name" value="Ankyrin repeat-containing domain"/>
    <property type="match status" value="2"/>
</dbReference>
<evidence type="ECO:0000313" key="3">
    <source>
        <dbReference type="EMBL" id="CBY36650.1"/>
    </source>
</evidence>
<feature type="non-terminal residue" evidence="3">
    <location>
        <position position="376"/>
    </location>
</feature>
<proteinExistence type="predicted"/>
<evidence type="ECO:0000256" key="1">
    <source>
        <dbReference type="ARBA" id="ARBA00022801"/>
    </source>
</evidence>
<dbReference type="Proteomes" id="UP000011014">
    <property type="component" value="Unassembled WGS sequence"/>
</dbReference>
<feature type="repeat" description="ANK" evidence="2">
    <location>
        <begin position="104"/>
        <end position="136"/>
    </location>
</feature>
<dbReference type="PROSITE" id="PS50297">
    <property type="entry name" value="ANK_REP_REGION"/>
    <property type="match status" value="3"/>
</dbReference>
<protein>
    <submittedName>
        <fullName evidence="3">Uncharacterized protein</fullName>
    </submittedName>
</protein>
<feature type="repeat" description="ANK" evidence="2">
    <location>
        <begin position="178"/>
        <end position="210"/>
    </location>
</feature>
<dbReference type="GO" id="GO:0005739">
    <property type="term" value="C:mitochondrion"/>
    <property type="evidence" value="ECO:0007669"/>
    <property type="project" value="TreeGrafter"/>
</dbReference>
<dbReference type="GO" id="GO:0052816">
    <property type="term" value="F:long-chain fatty acyl-CoA hydrolase activity"/>
    <property type="evidence" value="ECO:0007669"/>
    <property type="project" value="TreeGrafter"/>
</dbReference>
<dbReference type="InterPro" id="IPR002110">
    <property type="entry name" value="Ankyrin_rpt"/>
</dbReference>
<dbReference type="EMBL" id="FN654816">
    <property type="protein sequence ID" value="CBY36650.1"/>
    <property type="molecule type" value="Genomic_DNA"/>
</dbReference>
<evidence type="ECO:0000256" key="2">
    <source>
        <dbReference type="PROSITE-ProRule" id="PRU00023"/>
    </source>
</evidence>
<dbReference type="InterPro" id="IPR047148">
    <property type="entry name" value="PLPL9"/>
</dbReference>
<organism evidence="3">
    <name type="scientific">Oikopleura dioica</name>
    <name type="common">Tunicate</name>
    <dbReference type="NCBI Taxonomy" id="34765"/>
    <lineage>
        <taxon>Eukaryota</taxon>
        <taxon>Metazoa</taxon>
        <taxon>Chordata</taxon>
        <taxon>Tunicata</taxon>
        <taxon>Appendicularia</taxon>
        <taxon>Copelata</taxon>
        <taxon>Oikopleuridae</taxon>
        <taxon>Oikopleura</taxon>
    </lineage>
</organism>
<dbReference type="Pfam" id="PF12796">
    <property type="entry name" value="Ank_2"/>
    <property type="match status" value="2"/>
</dbReference>
<keyword evidence="2" id="KW-0040">ANK repeat</keyword>
<dbReference type="GO" id="GO:0047499">
    <property type="term" value="F:calcium-independent phospholipase A2 activity"/>
    <property type="evidence" value="ECO:0007669"/>
    <property type="project" value="InterPro"/>
</dbReference>
<dbReference type="PANTHER" id="PTHR24139">
    <property type="entry name" value="CALCIUM-INDEPENDENT PHOSPHOLIPASE A2"/>
    <property type="match status" value="1"/>
</dbReference>
<gene>
    <name evidence="3" type="ORF">GSOID_T00029677001</name>
</gene>
<dbReference type="PANTHER" id="PTHR24139:SF34">
    <property type="entry name" value="85_88 KDA CALCIUM-INDEPENDENT PHOSPHOLIPASE A2"/>
    <property type="match status" value="1"/>
</dbReference>
<name>E4YME1_OIKDI</name>
<dbReference type="GO" id="GO:2000304">
    <property type="term" value="P:positive regulation of ceramide biosynthetic process"/>
    <property type="evidence" value="ECO:0007669"/>
    <property type="project" value="TreeGrafter"/>
</dbReference>
<dbReference type="InterPro" id="IPR036770">
    <property type="entry name" value="Ankyrin_rpt-contain_sf"/>
</dbReference>
<sequence length="376" mass="41782">MISGLFFAAKTKRTATKQVIRFFRLPLQKENEALNEFSRLALILYELDIQSLYSAGIVQLVLNSARKEQGWSSAHIAVDISIKAVLSVNSPPSKRLNYGDGDSLGRTPLHLAVAQNKRDVFEHLLAIGAKTNAQDAEGCTIYHYILRDPDEGYPWFQYLIDEAPIEHPDPAMNILNNEGHNPLHKATIEGKDKFFHGLLDAGALPSVPSDSGRLPHLVLKHANSADKRRVDLLEKVLSYSESEINACDKKYGGTPLHWSRTKEDVRLLTKKGALVDATSADKSTPLHVMIKKQRTEAAYELVLHSADVNAVGEQGNTPLHFAVMAGNLQLIKVKFERRDSSCLARSRCDGCRARIADSAESKRKRFPHPFNINTAS</sequence>
<feature type="repeat" description="ANK" evidence="2">
    <location>
        <begin position="314"/>
        <end position="333"/>
    </location>
</feature>
<dbReference type="PROSITE" id="PS50088">
    <property type="entry name" value="ANK_REPEAT"/>
    <property type="match status" value="3"/>
</dbReference>